<organism evidence="1">
    <name type="scientific">Thermogemmatispora argillosa</name>
    <dbReference type="NCBI Taxonomy" id="2045280"/>
    <lineage>
        <taxon>Bacteria</taxon>
        <taxon>Bacillati</taxon>
        <taxon>Chloroflexota</taxon>
        <taxon>Ktedonobacteria</taxon>
        <taxon>Thermogemmatisporales</taxon>
        <taxon>Thermogemmatisporaceae</taxon>
        <taxon>Thermogemmatispora</taxon>
    </lineage>
</organism>
<proteinExistence type="predicted"/>
<evidence type="ECO:0008006" key="2">
    <source>
        <dbReference type="Google" id="ProtNLM"/>
    </source>
</evidence>
<evidence type="ECO:0000313" key="1">
    <source>
        <dbReference type="EMBL" id="BBH95690.1"/>
    </source>
</evidence>
<sequence length="252" mass="29248">MEDFTLEGYRQLLLAFANQGYHCSLFNGLEERLERGEKVLILRHDIDISLKAAWEIARLEHALGFQATYFVMLSSPFYNVLSTESARFLDQMHAYGHDIALHIDLQDHHGQYLDVEHEIEILAHFYPYVNREIASVHSPRTLASIPVEQARPIYRVYHLAQRGDLAYISDSTGRWRYGHPLQSTAFREGKPIQLLTHPIWWVAEGATPRQKLESWFYRSYEGNLELARTFLPKLFSQLSQAHQASQPEPETP</sequence>
<accession>A0A455T8B8</accession>
<gene>
    <name evidence="1" type="ORF">KTA_38890</name>
</gene>
<dbReference type="AlphaFoldDB" id="A0A455T8B8"/>
<protein>
    <recommendedName>
        <fullName evidence="2">NodB homology domain-containing protein</fullName>
    </recommendedName>
</protein>
<name>A0A455T8B8_9CHLR</name>
<dbReference type="EMBL" id="AP019377">
    <property type="protein sequence ID" value="BBH95690.1"/>
    <property type="molecule type" value="Genomic_DNA"/>
</dbReference>
<reference evidence="1" key="1">
    <citation type="submission" date="2018-12" db="EMBL/GenBank/DDBJ databases">
        <title>Novel natural products biosynthetic potential of the class Ktedonobacteria.</title>
        <authorList>
            <person name="Zheng Y."/>
            <person name="Saitou A."/>
            <person name="Wang C.M."/>
            <person name="Toyoda A."/>
            <person name="Minakuchi Y."/>
            <person name="Sekiguchi Y."/>
            <person name="Ueda K."/>
            <person name="Takano H."/>
            <person name="Sakai Y."/>
            <person name="Yokota A."/>
            <person name="Yabe S."/>
        </authorList>
    </citation>
    <scope>NUCLEOTIDE SEQUENCE</scope>
    <source>
        <strain evidence="1">A3-2</strain>
    </source>
</reference>